<keyword evidence="2 3" id="KW-0175">Coiled coil</keyword>
<dbReference type="GO" id="GO:0019216">
    <property type="term" value="P:regulation of lipid metabolic process"/>
    <property type="evidence" value="ECO:0007669"/>
    <property type="project" value="TreeGrafter"/>
</dbReference>
<reference evidence="5 6" key="1">
    <citation type="submission" date="2014-04" db="EMBL/GenBank/DDBJ databases">
        <authorList>
            <consortium name="DOE Joint Genome Institute"/>
            <person name="Kuo A."/>
            <person name="Kohler A."/>
            <person name="Costa M.D."/>
            <person name="Nagy L.G."/>
            <person name="Floudas D."/>
            <person name="Copeland A."/>
            <person name="Barry K.W."/>
            <person name="Cichocki N."/>
            <person name="Veneault-Fourrey C."/>
            <person name="LaButti K."/>
            <person name="Lindquist E.A."/>
            <person name="Lipzen A."/>
            <person name="Lundell T."/>
            <person name="Morin E."/>
            <person name="Murat C."/>
            <person name="Sun H."/>
            <person name="Tunlid A."/>
            <person name="Henrissat B."/>
            <person name="Grigoriev I.V."/>
            <person name="Hibbett D.S."/>
            <person name="Martin F."/>
            <person name="Nordberg H.P."/>
            <person name="Cantor M.N."/>
            <person name="Hua S.X."/>
        </authorList>
    </citation>
    <scope>NUCLEOTIDE SEQUENCE [LARGE SCALE GENOMIC DNA]</scope>
    <source>
        <strain evidence="5 6">Marx 270</strain>
    </source>
</reference>
<evidence type="ECO:0000256" key="3">
    <source>
        <dbReference type="SAM" id="Coils"/>
    </source>
</evidence>
<evidence type="ECO:0000313" key="6">
    <source>
        <dbReference type="Proteomes" id="UP000054217"/>
    </source>
</evidence>
<protein>
    <recommendedName>
        <fullName evidence="7">OPA3-domain-containing protein</fullName>
    </recommendedName>
</protein>
<evidence type="ECO:0000256" key="1">
    <source>
        <dbReference type="ARBA" id="ARBA00007584"/>
    </source>
</evidence>
<feature type="region of interest" description="Disordered" evidence="4">
    <location>
        <begin position="176"/>
        <end position="215"/>
    </location>
</feature>
<proteinExistence type="inferred from homology"/>
<dbReference type="Pfam" id="PF07047">
    <property type="entry name" value="OPA3"/>
    <property type="match status" value="1"/>
</dbReference>
<dbReference type="FunCoup" id="A0A0C3P0G9">
    <property type="interactions" value="282"/>
</dbReference>
<feature type="compositionally biased region" description="Polar residues" evidence="4">
    <location>
        <begin position="198"/>
        <end position="209"/>
    </location>
</feature>
<evidence type="ECO:0008006" key="7">
    <source>
        <dbReference type="Google" id="ProtNLM"/>
    </source>
</evidence>
<organism evidence="5 6">
    <name type="scientific">Pisolithus tinctorius Marx 270</name>
    <dbReference type="NCBI Taxonomy" id="870435"/>
    <lineage>
        <taxon>Eukaryota</taxon>
        <taxon>Fungi</taxon>
        <taxon>Dikarya</taxon>
        <taxon>Basidiomycota</taxon>
        <taxon>Agaricomycotina</taxon>
        <taxon>Agaricomycetes</taxon>
        <taxon>Agaricomycetidae</taxon>
        <taxon>Boletales</taxon>
        <taxon>Sclerodermatineae</taxon>
        <taxon>Pisolithaceae</taxon>
        <taxon>Pisolithus</taxon>
    </lineage>
</organism>
<dbReference type="GO" id="GO:0005739">
    <property type="term" value="C:mitochondrion"/>
    <property type="evidence" value="ECO:0007669"/>
    <property type="project" value="TreeGrafter"/>
</dbReference>
<reference evidence="6" key="2">
    <citation type="submission" date="2015-01" db="EMBL/GenBank/DDBJ databases">
        <title>Evolutionary Origins and Diversification of the Mycorrhizal Mutualists.</title>
        <authorList>
            <consortium name="DOE Joint Genome Institute"/>
            <consortium name="Mycorrhizal Genomics Consortium"/>
            <person name="Kohler A."/>
            <person name="Kuo A."/>
            <person name="Nagy L.G."/>
            <person name="Floudas D."/>
            <person name="Copeland A."/>
            <person name="Barry K.W."/>
            <person name="Cichocki N."/>
            <person name="Veneault-Fourrey C."/>
            <person name="LaButti K."/>
            <person name="Lindquist E.A."/>
            <person name="Lipzen A."/>
            <person name="Lundell T."/>
            <person name="Morin E."/>
            <person name="Murat C."/>
            <person name="Riley R."/>
            <person name="Ohm R."/>
            <person name="Sun H."/>
            <person name="Tunlid A."/>
            <person name="Henrissat B."/>
            <person name="Grigoriev I.V."/>
            <person name="Hibbett D.S."/>
            <person name="Martin F."/>
        </authorList>
    </citation>
    <scope>NUCLEOTIDE SEQUENCE [LARGE SCALE GENOMIC DNA]</scope>
    <source>
        <strain evidence="6">Marx 270</strain>
    </source>
</reference>
<dbReference type="InterPro" id="IPR010754">
    <property type="entry name" value="OPA3-like"/>
</dbReference>
<dbReference type="PANTHER" id="PTHR12499">
    <property type="entry name" value="OPTIC ATROPHY 3 PROTEIN OPA3"/>
    <property type="match status" value="1"/>
</dbReference>
<dbReference type="HOGENOM" id="CLU_074707_3_0_1"/>
<comment type="similarity">
    <text evidence="1">Belongs to the OPA3 family.</text>
</comment>
<evidence type="ECO:0000256" key="2">
    <source>
        <dbReference type="ARBA" id="ARBA00023054"/>
    </source>
</evidence>
<feature type="compositionally biased region" description="Polar residues" evidence="4">
    <location>
        <begin position="179"/>
        <end position="191"/>
    </location>
</feature>
<dbReference type="PANTHER" id="PTHR12499:SF0">
    <property type="entry name" value="OPTIC ATROPHY 3 PROTEIN"/>
    <property type="match status" value="1"/>
</dbReference>
<name>A0A0C3P0G9_PISTI</name>
<evidence type="ECO:0000256" key="4">
    <source>
        <dbReference type="SAM" id="MobiDB-lite"/>
    </source>
</evidence>
<gene>
    <name evidence="5" type="ORF">M404DRAFT_151797</name>
</gene>
<dbReference type="AlphaFoldDB" id="A0A0C3P0G9"/>
<feature type="coiled-coil region" evidence="3">
    <location>
        <begin position="114"/>
        <end position="158"/>
    </location>
</feature>
<accession>A0A0C3P0G9</accession>
<dbReference type="EMBL" id="KN831993">
    <property type="protein sequence ID" value="KIO00809.1"/>
    <property type="molecule type" value="Genomic_DNA"/>
</dbReference>
<keyword evidence="6" id="KW-1185">Reference proteome</keyword>
<dbReference type="InParanoid" id="A0A0C3P0G9"/>
<evidence type="ECO:0000313" key="5">
    <source>
        <dbReference type="EMBL" id="KIO00809.1"/>
    </source>
</evidence>
<dbReference type="Proteomes" id="UP000054217">
    <property type="component" value="Unassembled WGS sequence"/>
</dbReference>
<dbReference type="OrthoDB" id="2129069at2759"/>
<sequence>MATVKLATLAIRTIAKPISSQLKNQAKQHPAFRNLCVSLAQGMHTAEVSLRTNILGEPARAHVRPLSEARAIETGANALAEGFLFAVAAALIVGESFRTSRAQSRRRDDVDDRLDELATSVSSLRDAVEQLRQSQKELEGERERNDELQRIMERVVEIGLRGGWVEFEDTPFKVPRVNLTPQPARSESTNVPAVGSAPFSSSDVNSASSPGAGPS</sequence>